<protein>
    <recommendedName>
        <fullName evidence="2">Linalool dehydratase/isomerase domain-containing protein</fullName>
    </recommendedName>
</protein>
<dbReference type="Pfam" id="PF18566">
    <property type="entry name" value="Ldi"/>
    <property type="match status" value="1"/>
</dbReference>
<evidence type="ECO:0000259" key="2">
    <source>
        <dbReference type="Pfam" id="PF18566"/>
    </source>
</evidence>
<dbReference type="VEuPathDB" id="FungiDB:JI435_108470"/>
<keyword evidence="1" id="KW-1133">Transmembrane helix</keyword>
<keyword evidence="1" id="KW-0812">Transmembrane</keyword>
<dbReference type="OrthoDB" id="9979195at2759"/>
<dbReference type="Proteomes" id="UP000663193">
    <property type="component" value="Chromosome 17"/>
</dbReference>
<sequence length="690" mass="76986">MATTTTATLRTKRTRLTQSEPQYSTTKANGHKVSQDVVGSKPFLEYIPATFGTGVHRKKVQRRSLTIWSLLASVAIAGFHPSLHGALGLSFTPKVRAAMLSLLFPGAGYIACANVSGAISFMITWAAMPLCLLVWFGAGGVIFPLLLWASSVGGAYASAATDSVFTKADIVATAIWISSIVYFNRSSAQERARGNLKRAERNRYLPEELQRIEAQAQPADPDDERELTLDELRRVQLIFDMGLQGIDDFSNFTIIDQFQPAALRYQLYEMMYCLAMYHNVYAPNFHGYSTRMYRSFIEKSLTPRVLGFWRWESVWGKFSLDWDPVKEDNIMVTGWFLQALAFYTELSGDMRYTEPGSLQFQVDKSHVYDYDMHSVSEALVRQWEANPYTLFPCEPNWIYSPCNFMGWIGQTVYDRIFDTDHTKRLGPRFEQSLVEELGEADGSILPIRSELTGFTIPGICGALGDLSNALYCRGSFDHVARRMWAIFRREAVSIDKDTGELSLKNLKGADKIDPGSYSPSPHAIYAMVGNTAAEFGDEELRQKAIKKLENGYRSVVSKTGALRFSKEEASFTTNTSTIKAYLLRNGDWRRIITKGPSETTKNGPVLDSIPYPGVLVAKARSTDMEDFSLVLYPSGEPGNFDIGLKKLQPGQKYVTVGGGATFVADNDGNAQFKAHVEGRTVIHVKKQVKG</sequence>
<reference evidence="4" key="1">
    <citation type="journal article" date="2021" name="BMC Genomics">
        <title>Chromosome-level genome assembly and manually-curated proteome of model necrotroph Parastagonospora nodorum Sn15 reveals a genome-wide trove of candidate effector homologs, and redundancy of virulence-related functions within an accessory chromosome.</title>
        <authorList>
            <person name="Bertazzoni S."/>
            <person name="Jones D.A.B."/>
            <person name="Phan H.T."/>
            <person name="Tan K.-C."/>
            <person name="Hane J.K."/>
        </authorList>
    </citation>
    <scope>NUCLEOTIDE SEQUENCE [LARGE SCALE GENOMIC DNA]</scope>
    <source>
        <strain evidence="4">SN15 / ATCC MYA-4574 / FGSC 10173)</strain>
    </source>
</reference>
<feature type="transmembrane region" description="Helical" evidence="1">
    <location>
        <begin position="65"/>
        <end position="83"/>
    </location>
</feature>
<feature type="transmembrane region" description="Helical" evidence="1">
    <location>
        <begin position="130"/>
        <end position="152"/>
    </location>
</feature>
<evidence type="ECO:0000313" key="4">
    <source>
        <dbReference type="Proteomes" id="UP000663193"/>
    </source>
</evidence>
<gene>
    <name evidence="3" type="ORF">JI435_108470</name>
</gene>
<accession>A0A7U2I7G7</accession>
<dbReference type="EMBL" id="CP069039">
    <property type="protein sequence ID" value="QRD04925.1"/>
    <property type="molecule type" value="Genomic_DNA"/>
</dbReference>
<feature type="domain" description="Linalool dehydratase/isomerase" evidence="2">
    <location>
        <begin position="264"/>
        <end position="568"/>
    </location>
</feature>
<evidence type="ECO:0000313" key="3">
    <source>
        <dbReference type="EMBL" id="QRD04925.1"/>
    </source>
</evidence>
<name>A0A7U2I7G7_PHANO</name>
<dbReference type="InterPro" id="IPR041411">
    <property type="entry name" value="Ldi"/>
</dbReference>
<keyword evidence="1" id="KW-0472">Membrane</keyword>
<organism evidence="3 4">
    <name type="scientific">Phaeosphaeria nodorum (strain SN15 / ATCC MYA-4574 / FGSC 10173)</name>
    <name type="common">Glume blotch fungus</name>
    <name type="synonym">Parastagonospora nodorum</name>
    <dbReference type="NCBI Taxonomy" id="321614"/>
    <lineage>
        <taxon>Eukaryota</taxon>
        <taxon>Fungi</taxon>
        <taxon>Dikarya</taxon>
        <taxon>Ascomycota</taxon>
        <taxon>Pezizomycotina</taxon>
        <taxon>Dothideomycetes</taxon>
        <taxon>Pleosporomycetidae</taxon>
        <taxon>Pleosporales</taxon>
        <taxon>Pleosporineae</taxon>
        <taxon>Phaeosphaeriaceae</taxon>
        <taxon>Parastagonospora</taxon>
    </lineage>
</organism>
<evidence type="ECO:0000256" key="1">
    <source>
        <dbReference type="SAM" id="Phobius"/>
    </source>
</evidence>
<dbReference type="AlphaFoldDB" id="A0A7U2I7G7"/>
<keyword evidence="4" id="KW-1185">Reference proteome</keyword>
<proteinExistence type="predicted"/>
<feature type="transmembrane region" description="Helical" evidence="1">
    <location>
        <begin position="103"/>
        <end position="123"/>
    </location>
</feature>